<dbReference type="Proteomes" id="UP000031307">
    <property type="component" value="Unassembled WGS sequence"/>
</dbReference>
<dbReference type="Gene3D" id="3.50.50.60">
    <property type="entry name" value="FAD/NAD(P)-binding domain"/>
    <property type="match status" value="2"/>
</dbReference>
<feature type="domain" description="FAD/NAD(P)-binding" evidence="1">
    <location>
        <begin position="24"/>
        <end position="235"/>
    </location>
</feature>
<reference evidence="2 3" key="1">
    <citation type="journal article" date="2014" name="Mol. Biol. Evol.">
        <title>Massive expansion of Ubiquitination-related gene families within the Chlamydiae.</title>
        <authorList>
            <person name="Domman D."/>
            <person name="Collingro A."/>
            <person name="Lagkouvardos I."/>
            <person name="Gehre L."/>
            <person name="Weinmaier T."/>
            <person name="Rattei T."/>
            <person name="Subtil A."/>
            <person name="Horn M."/>
        </authorList>
    </citation>
    <scope>NUCLEOTIDE SEQUENCE [LARGE SCALE GENOMIC DNA]</scope>
    <source>
        <strain evidence="2 3">OEW1</strain>
    </source>
</reference>
<gene>
    <name evidence="2" type="ORF">DB43_HD00210</name>
</gene>
<evidence type="ECO:0000313" key="3">
    <source>
        <dbReference type="Proteomes" id="UP000031307"/>
    </source>
</evidence>
<accession>A0A0C1C6W0</accession>
<name>A0A0C1C6W0_9BACT</name>
<dbReference type="EMBL" id="JSAM01000099">
    <property type="protein sequence ID" value="KIA76895.1"/>
    <property type="molecule type" value="Genomic_DNA"/>
</dbReference>
<dbReference type="GO" id="GO:0016491">
    <property type="term" value="F:oxidoreductase activity"/>
    <property type="evidence" value="ECO:0007669"/>
    <property type="project" value="InterPro"/>
</dbReference>
<organism evidence="2 3">
    <name type="scientific">Parachlamydia acanthamoebae</name>
    <dbReference type="NCBI Taxonomy" id="83552"/>
    <lineage>
        <taxon>Bacteria</taxon>
        <taxon>Pseudomonadati</taxon>
        <taxon>Chlamydiota</taxon>
        <taxon>Chlamydiia</taxon>
        <taxon>Parachlamydiales</taxon>
        <taxon>Parachlamydiaceae</taxon>
        <taxon>Parachlamydia</taxon>
    </lineage>
</organism>
<dbReference type="RefSeq" id="WP_039377759.1">
    <property type="nucleotide sequence ID" value="NZ_BAWW01000025.1"/>
</dbReference>
<dbReference type="Gene3D" id="3.30.70.2450">
    <property type="match status" value="1"/>
</dbReference>
<proteinExistence type="predicted"/>
<dbReference type="PATRIC" id="fig|83552.4.peg.1956"/>
<dbReference type="InterPro" id="IPR050407">
    <property type="entry name" value="Geranylgeranyl_reductase"/>
</dbReference>
<dbReference type="PANTHER" id="PTHR42685">
    <property type="entry name" value="GERANYLGERANYL DIPHOSPHATE REDUCTASE"/>
    <property type="match status" value="1"/>
</dbReference>
<evidence type="ECO:0000313" key="2">
    <source>
        <dbReference type="EMBL" id="KIA76895.1"/>
    </source>
</evidence>
<dbReference type="PRINTS" id="PR00469">
    <property type="entry name" value="PNDRDTASEII"/>
</dbReference>
<dbReference type="InterPro" id="IPR036188">
    <property type="entry name" value="FAD/NAD-bd_sf"/>
</dbReference>
<protein>
    <recommendedName>
        <fullName evidence="1">FAD/NAD(P)-binding domain-containing protein</fullName>
    </recommendedName>
</protein>
<dbReference type="InterPro" id="IPR023753">
    <property type="entry name" value="FAD/NAD-binding_dom"/>
</dbReference>
<dbReference type="SUPFAM" id="SSF51905">
    <property type="entry name" value="FAD/NAD(P)-binding domain"/>
    <property type="match status" value="1"/>
</dbReference>
<evidence type="ECO:0000259" key="1">
    <source>
        <dbReference type="Pfam" id="PF07992"/>
    </source>
</evidence>
<dbReference type="AlphaFoldDB" id="A0A0C1C6W0"/>
<dbReference type="PANTHER" id="PTHR42685:SF18">
    <property type="entry name" value="DIGERANYLGERANYLGLYCEROPHOSPHOLIPID REDUCTASE"/>
    <property type="match status" value="1"/>
</dbReference>
<dbReference type="Pfam" id="PF07992">
    <property type="entry name" value="Pyr_redox_2"/>
    <property type="match status" value="1"/>
</dbReference>
<sequence length="344" mass="38667">MTQLKNMLFVIFLLMYTIAAHSTDVLIIGGGPSGLGTAIEAYQKGMNVRVVEKEKDCLHAYWVFLTKASLSLLDKWKVTIPEMTMVQFEGKSTGLVQIKYLNRALKNRVKELGIERTLGKFIAVDESNFTAEINTLNGKIFIPYDFIVAADGSQSHLRKQLGMDCDPSYQTVGAWAFFPFDNSGGAITSEIIDQQYYYIRRILLPGGSAISLQGVCYDPKFFSNYTLAQFRERLLAQGWTLEAEMIRARNPNVIYENNMSVFLQKAQTFSNKESRILLVGEAAASATFFDCIGLNTALQSAVYAGDFFSKPYKDRSYKKFNQKMEAASKQLLDYSAYLFSQCAS</sequence>
<comment type="caution">
    <text evidence="2">The sequence shown here is derived from an EMBL/GenBank/DDBJ whole genome shotgun (WGS) entry which is preliminary data.</text>
</comment>